<evidence type="ECO:0000256" key="4">
    <source>
        <dbReference type="ARBA" id="ARBA00022475"/>
    </source>
</evidence>
<dbReference type="InterPro" id="IPR004358">
    <property type="entry name" value="Sig_transdc_His_kin-like_C"/>
</dbReference>
<dbReference type="GO" id="GO:0006355">
    <property type="term" value="P:regulation of DNA-templated transcription"/>
    <property type="evidence" value="ECO:0007669"/>
    <property type="project" value="InterPro"/>
</dbReference>
<dbReference type="SUPFAM" id="SSF55874">
    <property type="entry name" value="ATPase domain of HSP90 chaperone/DNA topoisomerase II/histidine kinase"/>
    <property type="match status" value="1"/>
</dbReference>
<comment type="catalytic activity">
    <reaction evidence="1">
        <text>ATP + protein L-histidine = ADP + protein N-phospho-L-histidine.</text>
        <dbReference type="EC" id="2.7.13.3"/>
    </reaction>
</comment>
<evidence type="ECO:0000256" key="5">
    <source>
        <dbReference type="ARBA" id="ARBA00022553"/>
    </source>
</evidence>
<dbReference type="Gene3D" id="3.30.450.20">
    <property type="entry name" value="PAS domain"/>
    <property type="match status" value="2"/>
</dbReference>
<dbReference type="CDD" id="cd18774">
    <property type="entry name" value="PDC2_HK_sensor"/>
    <property type="match status" value="1"/>
</dbReference>
<evidence type="ECO:0000259" key="15">
    <source>
        <dbReference type="PROSITE" id="PS50109"/>
    </source>
</evidence>
<evidence type="ECO:0000256" key="3">
    <source>
        <dbReference type="ARBA" id="ARBA00012438"/>
    </source>
</evidence>
<feature type="domain" description="Histidine kinase" evidence="15">
    <location>
        <begin position="509"/>
        <end position="736"/>
    </location>
</feature>
<dbReference type="GO" id="GO:0000156">
    <property type="term" value="F:phosphorelay response regulator activity"/>
    <property type="evidence" value="ECO:0007669"/>
    <property type="project" value="TreeGrafter"/>
</dbReference>
<evidence type="ECO:0000313" key="19">
    <source>
        <dbReference type="Proteomes" id="UP000034894"/>
    </source>
</evidence>
<dbReference type="PRINTS" id="PR00344">
    <property type="entry name" value="BCTRLSENSOR"/>
</dbReference>
<evidence type="ECO:0000256" key="13">
    <source>
        <dbReference type="ARBA" id="ARBA00023136"/>
    </source>
</evidence>
<dbReference type="InterPro" id="IPR036890">
    <property type="entry name" value="HATPase_C_sf"/>
</dbReference>
<dbReference type="Pfam" id="PF02518">
    <property type="entry name" value="HATPase_c"/>
    <property type="match status" value="1"/>
</dbReference>
<dbReference type="PROSITE" id="PS50112">
    <property type="entry name" value="PAS"/>
    <property type="match status" value="1"/>
</dbReference>
<dbReference type="InterPro" id="IPR003594">
    <property type="entry name" value="HATPase_dom"/>
</dbReference>
<dbReference type="STRING" id="1618443.UV73_C0003G0091"/>
<dbReference type="FunFam" id="1.10.287.130:FF:000001">
    <property type="entry name" value="Two-component sensor histidine kinase"/>
    <property type="match status" value="1"/>
</dbReference>
<dbReference type="InterPro" id="IPR035965">
    <property type="entry name" value="PAS-like_dom_sf"/>
</dbReference>
<evidence type="ECO:0000256" key="8">
    <source>
        <dbReference type="ARBA" id="ARBA00022741"/>
    </source>
</evidence>
<dbReference type="SUPFAM" id="SSF55785">
    <property type="entry name" value="PYP-like sensor domain (PAS domain)"/>
    <property type="match status" value="1"/>
</dbReference>
<evidence type="ECO:0000256" key="6">
    <source>
        <dbReference type="ARBA" id="ARBA00022679"/>
    </source>
</evidence>
<feature type="domain" description="PAS" evidence="16">
    <location>
        <begin position="375"/>
        <end position="433"/>
    </location>
</feature>
<dbReference type="PANTHER" id="PTHR42878">
    <property type="entry name" value="TWO-COMPONENT HISTIDINE KINASE"/>
    <property type="match status" value="1"/>
</dbReference>
<dbReference type="FunFam" id="3.30.565.10:FF:000006">
    <property type="entry name" value="Sensor histidine kinase WalK"/>
    <property type="match status" value="1"/>
</dbReference>
<dbReference type="GO" id="GO:0000155">
    <property type="term" value="F:phosphorelay sensor kinase activity"/>
    <property type="evidence" value="ECO:0007669"/>
    <property type="project" value="InterPro"/>
</dbReference>
<dbReference type="SMART" id="SM00091">
    <property type="entry name" value="PAS"/>
    <property type="match status" value="1"/>
</dbReference>
<dbReference type="Pfam" id="PF00672">
    <property type="entry name" value="HAMP"/>
    <property type="match status" value="1"/>
</dbReference>
<dbReference type="Pfam" id="PF00512">
    <property type="entry name" value="HisKA"/>
    <property type="match status" value="1"/>
</dbReference>
<evidence type="ECO:0000256" key="11">
    <source>
        <dbReference type="ARBA" id="ARBA00022989"/>
    </source>
</evidence>
<evidence type="ECO:0000256" key="10">
    <source>
        <dbReference type="ARBA" id="ARBA00022840"/>
    </source>
</evidence>
<evidence type="ECO:0000256" key="1">
    <source>
        <dbReference type="ARBA" id="ARBA00000085"/>
    </source>
</evidence>
<dbReference type="SMART" id="SM00387">
    <property type="entry name" value="HATPase_c"/>
    <property type="match status" value="1"/>
</dbReference>
<evidence type="ECO:0000256" key="14">
    <source>
        <dbReference type="SAM" id="Coils"/>
    </source>
</evidence>
<dbReference type="InterPro" id="IPR003661">
    <property type="entry name" value="HisK_dim/P_dom"/>
</dbReference>
<evidence type="ECO:0000256" key="12">
    <source>
        <dbReference type="ARBA" id="ARBA00023012"/>
    </source>
</evidence>
<keyword evidence="8" id="KW-0547">Nucleotide-binding</keyword>
<dbReference type="InterPro" id="IPR033479">
    <property type="entry name" value="dCache_1"/>
</dbReference>
<accession>A0A0G1DKI9</accession>
<dbReference type="SMART" id="SM00304">
    <property type="entry name" value="HAMP"/>
    <property type="match status" value="1"/>
</dbReference>
<dbReference type="SMART" id="SM00388">
    <property type="entry name" value="HisKA"/>
    <property type="match status" value="1"/>
</dbReference>
<evidence type="ECO:0000259" key="17">
    <source>
        <dbReference type="PROSITE" id="PS50885"/>
    </source>
</evidence>
<dbReference type="Pfam" id="PF02743">
    <property type="entry name" value="dCache_1"/>
    <property type="match status" value="1"/>
</dbReference>
<dbReference type="GO" id="GO:0030295">
    <property type="term" value="F:protein kinase activator activity"/>
    <property type="evidence" value="ECO:0007669"/>
    <property type="project" value="TreeGrafter"/>
</dbReference>
<evidence type="ECO:0000256" key="9">
    <source>
        <dbReference type="ARBA" id="ARBA00022777"/>
    </source>
</evidence>
<keyword evidence="7" id="KW-0812">Transmembrane</keyword>
<reference evidence="18 19" key="1">
    <citation type="journal article" date="2015" name="Nature">
        <title>rRNA introns, odd ribosomes, and small enigmatic genomes across a large radiation of phyla.</title>
        <authorList>
            <person name="Brown C.T."/>
            <person name="Hug L.A."/>
            <person name="Thomas B.C."/>
            <person name="Sharon I."/>
            <person name="Castelle C.J."/>
            <person name="Singh A."/>
            <person name="Wilkins M.J."/>
            <person name="Williams K.H."/>
            <person name="Banfield J.F."/>
        </authorList>
    </citation>
    <scope>NUCLEOTIDE SEQUENCE [LARGE SCALE GENOMIC DNA]</scope>
</reference>
<dbReference type="GO" id="GO:0005524">
    <property type="term" value="F:ATP binding"/>
    <property type="evidence" value="ECO:0007669"/>
    <property type="project" value="UniProtKB-KW"/>
</dbReference>
<keyword evidence="14" id="KW-0175">Coiled coil</keyword>
<keyword evidence="13" id="KW-0472">Membrane</keyword>
<dbReference type="CDD" id="cd00130">
    <property type="entry name" value="PAS"/>
    <property type="match status" value="1"/>
</dbReference>
<proteinExistence type="predicted"/>
<evidence type="ECO:0000259" key="16">
    <source>
        <dbReference type="PROSITE" id="PS50112"/>
    </source>
</evidence>
<organism evidence="18 19">
    <name type="scientific">Candidatus Gottesmanbacteria bacterium GW2011_GWA2_43_14</name>
    <dbReference type="NCBI Taxonomy" id="1618443"/>
    <lineage>
        <taxon>Bacteria</taxon>
        <taxon>Candidatus Gottesmaniibacteriota</taxon>
    </lineage>
</organism>
<dbReference type="CDD" id="cd00082">
    <property type="entry name" value="HisKA"/>
    <property type="match status" value="1"/>
</dbReference>
<dbReference type="SUPFAM" id="SSF47384">
    <property type="entry name" value="Homodimeric domain of signal transducing histidine kinase"/>
    <property type="match status" value="1"/>
</dbReference>
<keyword evidence="11" id="KW-1133">Transmembrane helix</keyword>
<dbReference type="PROSITE" id="PS50885">
    <property type="entry name" value="HAMP"/>
    <property type="match status" value="1"/>
</dbReference>
<dbReference type="PANTHER" id="PTHR42878:SF7">
    <property type="entry name" value="SENSOR HISTIDINE KINASE GLRK"/>
    <property type="match status" value="1"/>
</dbReference>
<gene>
    <name evidence="18" type="ORF">UV73_C0003G0091</name>
</gene>
<dbReference type="PROSITE" id="PS50109">
    <property type="entry name" value="HIS_KIN"/>
    <property type="match status" value="1"/>
</dbReference>
<evidence type="ECO:0000256" key="7">
    <source>
        <dbReference type="ARBA" id="ARBA00022692"/>
    </source>
</evidence>
<evidence type="ECO:0000313" key="18">
    <source>
        <dbReference type="EMBL" id="KKS98149.1"/>
    </source>
</evidence>
<dbReference type="GO" id="GO:0005886">
    <property type="term" value="C:plasma membrane"/>
    <property type="evidence" value="ECO:0007669"/>
    <property type="project" value="UniProtKB-SubCell"/>
</dbReference>
<dbReference type="InterPro" id="IPR000014">
    <property type="entry name" value="PAS"/>
</dbReference>
<dbReference type="AlphaFoldDB" id="A0A0G1DKI9"/>
<keyword evidence="9 18" id="KW-0418">Kinase</keyword>
<dbReference type="InterPro" id="IPR005467">
    <property type="entry name" value="His_kinase_dom"/>
</dbReference>
<dbReference type="NCBIfam" id="TIGR00229">
    <property type="entry name" value="sensory_box"/>
    <property type="match status" value="1"/>
</dbReference>
<comment type="subcellular location">
    <subcellularLocation>
        <location evidence="2">Cell membrane</location>
        <topology evidence="2">Multi-pass membrane protein</topology>
    </subcellularLocation>
</comment>
<dbReference type="Gene3D" id="3.30.565.10">
    <property type="entry name" value="Histidine kinase-like ATPase, C-terminal domain"/>
    <property type="match status" value="1"/>
</dbReference>
<dbReference type="SUPFAM" id="SSF158472">
    <property type="entry name" value="HAMP domain-like"/>
    <property type="match status" value="1"/>
</dbReference>
<evidence type="ECO:0000256" key="2">
    <source>
        <dbReference type="ARBA" id="ARBA00004651"/>
    </source>
</evidence>
<keyword evidence="12" id="KW-0902">Two-component regulatory system</keyword>
<dbReference type="InterPro" id="IPR050351">
    <property type="entry name" value="BphY/WalK/GraS-like"/>
</dbReference>
<dbReference type="GO" id="GO:0007234">
    <property type="term" value="P:osmosensory signaling via phosphorelay pathway"/>
    <property type="evidence" value="ECO:0007669"/>
    <property type="project" value="TreeGrafter"/>
</dbReference>
<keyword evidence="6 18" id="KW-0808">Transferase</keyword>
<dbReference type="EMBL" id="LCFP01000003">
    <property type="protein sequence ID" value="KKS98149.1"/>
    <property type="molecule type" value="Genomic_DNA"/>
</dbReference>
<keyword evidence="10" id="KW-0067">ATP-binding</keyword>
<dbReference type="CDD" id="cd06225">
    <property type="entry name" value="HAMP"/>
    <property type="match status" value="1"/>
</dbReference>
<feature type="domain" description="HAMP" evidence="17">
    <location>
        <begin position="311"/>
        <end position="363"/>
    </location>
</feature>
<protein>
    <recommendedName>
        <fullName evidence="3">histidine kinase</fullName>
        <ecNumber evidence="3">2.7.13.3</ecNumber>
    </recommendedName>
</protein>
<keyword evidence="5" id="KW-0597">Phosphoprotein</keyword>
<dbReference type="InterPro" id="IPR036097">
    <property type="entry name" value="HisK_dim/P_sf"/>
</dbReference>
<sequence>MKLSIRSKILLGYAVVLVLFFISQTFGFKLTEKYIRNQNNQILKEKARDAASYINNLTSSIELDHLGIGREFQLNYESDPDKVVEVIKYSIRQKFFYQNISILSPTGRELIKADRYSVSRDENLSIEIPTDPFKSALSGRTAVSKVYFSESDSMPYLSVFTPVVSELGLVAGVVKSQLRLDRLSDVIAQVKLGKSGFAYVVDDEGRLIMHPKHELVLSGPNFSDRPVIKRQLDSGEDNEQLLPESSDVYTNEDNVRVVSDSLKIPGLEWIVVVEQPEAEIFAQLTMLRNLYFTTAAFSLLLLVASSIVLSTRFIQPILKLIYFTDLIKQGNLDTEVEITSGDEIEDLGKSLNIMALQLKTNRSQLEREKENISSERNKLAVILSAIEDGVIATDLNQCITQFNSAAEKITGTESKQVIGRYLKEVFRLYDKEEELLPDRYAPIRNDTFEGVIFNKKNLRLVANQKESCVNLVTGKITESRAGNLGCIITVHDVTEELKLEEMKVDFVSMAAHELRTPLTSIRGYVQIISDEIAPQLSDEHKRYVERLVVSTRNLNSLIDNLLNVARIERDAFKVDVSPVDLSETISNTVSGFKEIAHTKNQTVEYLPLTTKFPHVLADSFRISQVLSNLLSNAVAYTQSGGTIKVKESIESNPDINGKSRLVVSIMDTGQGIPKEAIPKLFSKFYRVSGALEQGSKGTGLGLFISKSIIEMHHGNIWVRSELGKGSTFYFALPILTDDSIKHFNEIKTGDKLSQVNMNGILLK</sequence>
<keyword evidence="4" id="KW-1003">Cell membrane</keyword>
<dbReference type="Gene3D" id="6.10.340.10">
    <property type="match status" value="1"/>
</dbReference>
<dbReference type="Pfam" id="PF00989">
    <property type="entry name" value="PAS"/>
    <property type="match status" value="1"/>
</dbReference>
<dbReference type="Proteomes" id="UP000034894">
    <property type="component" value="Unassembled WGS sequence"/>
</dbReference>
<name>A0A0G1DKI9_9BACT</name>
<dbReference type="Gene3D" id="1.10.287.130">
    <property type="match status" value="1"/>
</dbReference>
<feature type="coiled-coil region" evidence="14">
    <location>
        <begin position="355"/>
        <end position="382"/>
    </location>
</feature>
<dbReference type="InterPro" id="IPR003660">
    <property type="entry name" value="HAMP_dom"/>
</dbReference>
<dbReference type="InterPro" id="IPR013767">
    <property type="entry name" value="PAS_fold"/>
</dbReference>
<comment type="caution">
    <text evidence="18">The sequence shown here is derived from an EMBL/GenBank/DDBJ whole genome shotgun (WGS) entry which is preliminary data.</text>
</comment>
<dbReference type="EC" id="2.7.13.3" evidence="3"/>